<keyword evidence="2" id="KW-1185">Reference proteome</keyword>
<proteinExistence type="predicted"/>
<name>A0ABW2QJ13_9BURK</name>
<organism evidence="1 2">
    <name type="scientific">Hydrogenophaga atypica</name>
    <dbReference type="NCBI Taxonomy" id="249409"/>
    <lineage>
        <taxon>Bacteria</taxon>
        <taxon>Pseudomonadati</taxon>
        <taxon>Pseudomonadota</taxon>
        <taxon>Betaproteobacteria</taxon>
        <taxon>Burkholderiales</taxon>
        <taxon>Comamonadaceae</taxon>
        <taxon>Hydrogenophaga</taxon>
    </lineage>
</organism>
<accession>A0ABW2QJ13</accession>
<evidence type="ECO:0000313" key="1">
    <source>
        <dbReference type="EMBL" id="MFC7409465.1"/>
    </source>
</evidence>
<sequence length="163" mass="18034">MTEKKEPTKMQVAAKKAIKTAKTAMTLAKAHLARESNKHGGRWQWVDFPGPNGRESAGIVDILAVRKKWDLLPGAEFQKLKHLDLFDFMLIQVKGGSAPMPTADNIERLELVADHYNACTVLLYQWSENAKQATGFRVLNRGTHQFGELVTDGSTVFGKVLGG</sequence>
<reference evidence="2" key="1">
    <citation type="journal article" date="2019" name="Int. J. Syst. Evol. Microbiol.">
        <title>The Global Catalogue of Microorganisms (GCM) 10K type strain sequencing project: providing services to taxonomists for standard genome sequencing and annotation.</title>
        <authorList>
            <consortium name="The Broad Institute Genomics Platform"/>
            <consortium name="The Broad Institute Genome Sequencing Center for Infectious Disease"/>
            <person name="Wu L."/>
            <person name="Ma J."/>
        </authorList>
    </citation>
    <scope>NUCLEOTIDE SEQUENCE [LARGE SCALE GENOMIC DNA]</scope>
    <source>
        <strain evidence="2">CGMCC 1.12371</strain>
    </source>
</reference>
<gene>
    <name evidence="1" type="ORF">ACFQPB_11395</name>
</gene>
<evidence type="ECO:0000313" key="2">
    <source>
        <dbReference type="Proteomes" id="UP001596501"/>
    </source>
</evidence>
<comment type="caution">
    <text evidence="1">The sequence shown here is derived from an EMBL/GenBank/DDBJ whole genome shotgun (WGS) entry which is preliminary data.</text>
</comment>
<evidence type="ECO:0008006" key="3">
    <source>
        <dbReference type="Google" id="ProtNLM"/>
    </source>
</evidence>
<dbReference type="Proteomes" id="UP001596501">
    <property type="component" value="Unassembled WGS sequence"/>
</dbReference>
<dbReference type="EMBL" id="JBHTCA010000006">
    <property type="protein sequence ID" value="MFC7409465.1"/>
    <property type="molecule type" value="Genomic_DNA"/>
</dbReference>
<protein>
    <recommendedName>
        <fullName evidence="3">VRR-NUC domain-containing protein</fullName>
    </recommendedName>
</protein>